<dbReference type="Gene3D" id="3.30.70.330">
    <property type="match status" value="1"/>
</dbReference>
<dbReference type="InterPro" id="IPR012677">
    <property type="entry name" value="Nucleotide-bd_a/b_plait_sf"/>
</dbReference>
<dbReference type="InterPro" id="IPR040591">
    <property type="entry name" value="RqcP2_RBD"/>
</dbReference>
<dbReference type="PROSITE" id="PS50889">
    <property type="entry name" value="S4"/>
    <property type="match status" value="1"/>
</dbReference>
<dbReference type="SUPFAM" id="SSF55174">
    <property type="entry name" value="Alpha-L RNA-binding motif"/>
    <property type="match status" value="1"/>
</dbReference>
<dbReference type="Gene3D" id="3.30.1370.160">
    <property type="match status" value="1"/>
</dbReference>
<name>A0A1I3VFA8_HALDA</name>
<sequence length="272" mass="31530">MLSRLFLLVVMEVFLLEIYQHFRKEEQPFIDQVLSWREDVALKYQRKRSDFLNPREQMIFKAVMGNEADLIYGLEGGADYSERKRAIIAPDYEVIEKEDYQLTLLEATYPEKFVTLEHRDVLGAFMSLGVRREKMGDLVVQDGVIQLTAASEISDYIKMNLTGIKKSNVEFVEIPWEKLMESKESWVAKETTVSSLRLDVMVKEIYGMSRKKASMFIEGGRVKVNFRTVENPAFSLEKGDLISLRGKGRSRLDEINGQTRKEKYKVMTAKLN</sequence>
<dbReference type="InterPro" id="IPR002942">
    <property type="entry name" value="S4_RNA-bd"/>
</dbReference>
<keyword evidence="1" id="KW-0694">RNA-binding</keyword>
<organism evidence="3 4">
    <name type="scientific">Halobacillus dabanensis</name>
    <dbReference type="NCBI Taxonomy" id="240302"/>
    <lineage>
        <taxon>Bacteria</taxon>
        <taxon>Bacillati</taxon>
        <taxon>Bacillota</taxon>
        <taxon>Bacilli</taxon>
        <taxon>Bacillales</taxon>
        <taxon>Bacillaceae</taxon>
        <taxon>Halobacillus</taxon>
    </lineage>
</organism>
<dbReference type="InterPro" id="IPR036986">
    <property type="entry name" value="S4_RNA-bd_sf"/>
</dbReference>
<protein>
    <submittedName>
        <fullName evidence="3">RNA-binding protein YlmH, contains S4-like domain</fullName>
    </submittedName>
</protein>
<dbReference type="PANTHER" id="PTHR13633">
    <property type="entry name" value="MITOCHONDRIAL TRANSCRIPTION RESCUE FACTOR 1"/>
    <property type="match status" value="1"/>
</dbReference>
<gene>
    <name evidence="3" type="ORF">SAMN04487936_105282</name>
</gene>
<feature type="domain" description="RNA-binding S4" evidence="2">
    <location>
        <begin position="196"/>
        <end position="256"/>
    </location>
</feature>
<dbReference type="GO" id="GO:0003723">
    <property type="term" value="F:RNA binding"/>
    <property type="evidence" value="ECO:0007669"/>
    <property type="project" value="UniProtKB-KW"/>
</dbReference>
<evidence type="ECO:0000256" key="1">
    <source>
        <dbReference type="PROSITE-ProRule" id="PRU00182"/>
    </source>
</evidence>
<accession>A0A1I3VFA8</accession>
<proteinExistence type="predicted"/>
<dbReference type="PANTHER" id="PTHR13633:SF3">
    <property type="entry name" value="MITOCHONDRIAL TRANSCRIPTION RESCUE FACTOR 1"/>
    <property type="match status" value="1"/>
</dbReference>
<dbReference type="Pfam" id="PF17774">
    <property type="entry name" value="YlmH_RBD"/>
    <property type="match status" value="1"/>
</dbReference>
<dbReference type="AlphaFoldDB" id="A0A1I3VFA8"/>
<reference evidence="4" key="1">
    <citation type="submission" date="2016-10" db="EMBL/GenBank/DDBJ databases">
        <authorList>
            <person name="Varghese N."/>
            <person name="Submissions S."/>
        </authorList>
    </citation>
    <scope>NUCLEOTIDE SEQUENCE [LARGE SCALE GENOMIC DNA]</scope>
    <source>
        <strain evidence="4">CGMCC 1.3704</strain>
    </source>
</reference>
<dbReference type="SMART" id="SM00363">
    <property type="entry name" value="S4"/>
    <property type="match status" value="1"/>
</dbReference>
<keyword evidence="4" id="KW-1185">Reference proteome</keyword>
<dbReference type="Gene3D" id="3.10.290.10">
    <property type="entry name" value="RNA-binding S4 domain"/>
    <property type="match status" value="1"/>
</dbReference>
<evidence type="ECO:0000313" key="3">
    <source>
        <dbReference type="EMBL" id="SFJ93683.1"/>
    </source>
</evidence>
<evidence type="ECO:0000313" key="4">
    <source>
        <dbReference type="Proteomes" id="UP000183557"/>
    </source>
</evidence>
<dbReference type="Pfam" id="PF01479">
    <property type="entry name" value="S4"/>
    <property type="match status" value="1"/>
</dbReference>
<dbReference type="EMBL" id="FOSB01000005">
    <property type="protein sequence ID" value="SFJ93683.1"/>
    <property type="molecule type" value="Genomic_DNA"/>
</dbReference>
<dbReference type="STRING" id="240302.BN982_02131"/>
<dbReference type="Proteomes" id="UP000183557">
    <property type="component" value="Unassembled WGS sequence"/>
</dbReference>
<evidence type="ECO:0000259" key="2">
    <source>
        <dbReference type="SMART" id="SM00363"/>
    </source>
</evidence>
<dbReference type="CDD" id="cd00165">
    <property type="entry name" value="S4"/>
    <property type="match status" value="1"/>
</dbReference>